<name>A0A251TLN9_HELAN</name>
<sequence>MKFNGVTLFLVALFTLVLMMISPEGRNLQSSPQSQIRTPPGPIDKLRDQENHRDWGGCWKCW</sequence>
<dbReference type="InParanoid" id="A0A251TLN9"/>
<gene>
    <name evidence="3" type="ORF">HannXRQ_Chr10g0305451</name>
</gene>
<keyword evidence="4" id="KW-1185">Reference proteome</keyword>
<evidence type="ECO:0000256" key="2">
    <source>
        <dbReference type="SAM" id="SignalP"/>
    </source>
</evidence>
<evidence type="ECO:0000313" key="3">
    <source>
        <dbReference type="EMBL" id="OTG12047.1"/>
    </source>
</evidence>
<evidence type="ECO:0000313" key="4">
    <source>
        <dbReference type="Proteomes" id="UP000215914"/>
    </source>
</evidence>
<accession>A0A251TLN9</accession>
<protein>
    <submittedName>
        <fullName evidence="3">Uncharacterized protein</fullName>
    </submittedName>
</protein>
<dbReference type="AlphaFoldDB" id="A0A251TLN9"/>
<organism evidence="3 4">
    <name type="scientific">Helianthus annuus</name>
    <name type="common">Common sunflower</name>
    <dbReference type="NCBI Taxonomy" id="4232"/>
    <lineage>
        <taxon>Eukaryota</taxon>
        <taxon>Viridiplantae</taxon>
        <taxon>Streptophyta</taxon>
        <taxon>Embryophyta</taxon>
        <taxon>Tracheophyta</taxon>
        <taxon>Spermatophyta</taxon>
        <taxon>Magnoliopsida</taxon>
        <taxon>eudicotyledons</taxon>
        <taxon>Gunneridae</taxon>
        <taxon>Pentapetalae</taxon>
        <taxon>asterids</taxon>
        <taxon>campanulids</taxon>
        <taxon>Asterales</taxon>
        <taxon>Asteraceae</taxon>
        <taxon>Asteroideae</taxon>
        <taxon>Heliantheae alliance</taxon>
        <taxon>Heliantheae</taxon>
        <taxon>Helianthus</taxon>
    </lineage>
</organism>
<evidence type="ECO:0000256" key="1">
    <source>
        <dbReference type="SAM" id="MobiDB-lite"/>
    </source>
</evidence>
<feature type="region of interest" description="Disordered" evidence="1">
    <location>
        <begin position="26"/>
        <end position="49"/>
    </location>
</feature>
<reference evidence="4" key="1">
    <citation type="journal article" date="2017" name="Nature">
        <title>The sunflower genome provides insights into oil metabolism, flowering and Asterid evolution.</title>
        <authorList>
            <person name="Badouin H."/>
            <person name="Gouzy J."/>
            <person name="Grassa C.J."/>
            <person name="Murat F."/>
            <person name="Staton S.E."/>
            <person name="Cottret L."/>
            <person name="Lelandais-Briere C."/>
            <person name="Owens G.L."/>
            <person name="Carrere S."/>
            <person name="Mayjonade B."/>
            <person name="Legrand L."/>
            <person name="Gill N."/>
            <person name="Kane N.C."/>
            <person name="Bowers J.E."/>
            <person name="Hubner S."/>
            <person name="Bellec A."/>
            <person name="Berard A."/>
            <person name="Berges H."/>
            <person name="Blanchet N."/>
            <person name="Boniface M.C."/>
            <person name="Brunel D."/>
            <person name="Catrice O."/>
            <person name="Chaidir N."/>
            <person name="Claudel C."/>
            <person name="Donnadieu C."/>
            <person name="Faraut T."/>
            <person name="Fievet G."/>
            <person name="Helmstetter N."/>
            <person name="King M."/>
            <person name="Knapp S.J."/>
            <person name="Lai Z."/>
            <person name="Le Paslier M.C."/>
            <person name="Lippi Y."/>
            <person name="Lorenzon L."/>
            <person name="Mandel J.R."/>
            <person name="Marage G."/>
            <person name="Marchand G."/>
            <person name="Marquand E."/>
            <person name="Bret-Mestries E."/>
            <person name="Morien E."/>
            <person name="Nambeesan S."/>
            <person name="Nguyen T."/>
            <person name="Pegot-Espagnet P."/>
            <person name="Pouilly N."/>
            <person name="Raftis F."/>
            <person name="Sallet E."/>
            <person name="Schiex T."/>
            <person name="Thomas J."/>
            <person name="Vandecasteele C."/>
            <person name="Vares D."/>
            <person name="Vear F."/>
            <person name="Vautrin S."/>
            <person name="Crespi M."/>
            <person name="Mangin B."/>
            <person name="Burke J.M."/>
            <person name="Salse J."/>
            <person name="Munos S."/>
            <person name="Vincourt P."/>
            <person name="Rieseberg L.H."/>
            <person name="Langlade N.B."/>
        </authorList>
    </citation>
    <scope>NUCLEOTIDE SEQUENCE [LARGE SCALE GENOMIC DNA]</scope>
    <source>
        <strain evidence="4">cv. SF193</strain>
    </source>
</reference>
<feature type="signal peptide" evidence="2">
    <location>
        <begin position="1"/>
        <end position="19"/>
    </location>
</feature>
<keyword evidence="2" id="KW-0732">Signal</keyword>
<dbReference type="Proteomes" id="UP000215914">
    <property type="component" value="Chromosome 10"/>
</dbReference>
<dbReference type="EMBL" id="CM007899">
    <property type="protein sequence ID" value="OTG12047.1"/>
    <property type="molecule type" value="Genomic_DNA"/>
</dbReference>
<feature type="compositionally biased region" description="Polar residues" evidence="1">
    <location>
        <begin position="27"/>
        <end position="37"/>
    </location>
</feature>
<feature type="chain" id="PRO_5012174139" evidence="2">
    <location>
        <begin position="20"/>
        <end position="62"/>
    </location>
</feature>
<proteinExistence type="predicted"/>